<evidence type="ECO:0000313" key="4">
    <source>
        <dbReference type="Proteomes" id="UP001305779"/>
    </source>
</evidence>
<evidence type="ECO:0000313" key="3">
    <source>
        <dbReference type="EMBL" id="KAK4496917.1"/>
    </source>
</evidence>
<dbReference type="EMBL" id="JAXOVC010000009">
    <property type="protein sequence ID" value="KAK4496917.1"/>
    <property type="molecule type" value="Genomic_DNA"/>
</dbReference>
<dbReference type="PROSITE" id="PS50097">
    <property type="entry name" value="BTB"/>
    <property type="match status" value="1"/>
</dbReference>
<feature type="domain" description="BTB" evidence="2">
    <location>
        <begin position="11"/>
        <end position="80"/>
    </location>
</feature>
<dbReference type="SUPFAM" id="SSF54695">
    <property type="entry name" value="POZ domain"/>
    <property type="match status" value="1"/>
</dbReference>
<protein>
    <recommendedName>
        <fullName evidence="2">BTB domain-containing protein</fullName>
    </recommendedName>
</protein>
<dbReference type="Proteomes" id="UP001305779">
    <property type="component" value="Unassembled WGS sequence"/>
</dbReference>
<gene>
    <name evidence="3" type="ORF">PRZ48_011366</name>
</gene>
<dbReference type="Gene3D" id="3.30.710.10">
    <property type="entry name" value="Potassium Channel Kv1.1, Chain A"/>
    <property type="match status" value="1"/>
</dbReference>
<dbReference type="Pfam" id="PF00651">
    <property type="entry name" value="BTB"/>
    <property type="match status" value="1"/>
</dbReference>
<dbReference type="InterPro" id="IPR000210">
    <property type="entry name" value="BTB/POZ_dom"/>
</dbReference>
<dbReference type="CDD" id="cd18186">
    <property type="entry name" value="BTB_POZ_ZBTB_KLHL-like"/>
    <property type="match status" value="1"/>
</dbReference>
<comment type="caution">
    <text evidence="3">The sequence shown here is derived from an EMBL/GenBank/DDBJ whole genome shotgun (WGS) entry which is preliminary data.</text>
</comment>
<reference evidence="3 4" key="1">
    <citation type="journal article" date="2023" name="G3 (Bethesda)">
        <title>A chromosome-level genome assembly of Zasmidium syzygii isolated from banana leaves.</title>
        <authorList>
            <person name="van Westerhoven A.C."/>
            <person name="Mehrabi R."/>
            <person name="Talebi R."/>
            <person name="Steentjes M.B.F."/>
            <person name="Corcolon B."/>
            <person name="Chong P.A."/>
            <person name="Kema G.H.J."/>
            <person name="Seidl M.F."/>
        </authorList>
    </citation>
    <scope>NUCLEOTIDE SEQUENCE [LARGE SCALE GENOMIC DNA]</scope>
    <source>
        <strain evidence="3 4">P124</strain>
    </source>
</reference>
<keyword evidence="4" id="KW-1185">Reference proteome</keyword>
<evidence type="ECO:0000259" key="2">
    <source>
        <dbReference type="PROSITE" id="PS50097"/>
    </source>
</evidence>
<feature type="region of interest" description="Disordered" evidence="1">
    <location>
        <begin position="153"/>
        <end position="174"/>
    </location>
</feature>
<dbReference type="InterPro" id="IPR011333">
    <property type="entry name" value="SKP1/BTB/POZ_sf"/>
</dbReference>
<evidence type="ECO:0000256" key="1">
    <source>
        <dbReference type="SAM" id="MobiDB-lite"/>
    </source>
</evidence>
<name>A0ABR0E662_ZASCE</name>
<proteinExistence type="predicted"/>
<organism evidence="3 4">
    <name type="scientific">Zasmidium cellare</name>
    <name type="common">Wine cellar mold</name>
    <name type="synonym">Racodium cellare</name>
    <dbReference type="NCBI Taxonomy" id="395010"/>
    <lineage>
        <taxon>Eukaryota</taxon>
        <taxon>Fungi</taxon>
        <taxon>Dikarya</taxon>
        <taxon>Ascomycota</taxon>
        <taxon>Pezizomycotina</taxon>
        <taxon>Dothideomycetes</taxon>
        <taxon>Dothideomycetidae</taxon>
        <taxon>Mycosphaerellales</taxon>
        <taxon>Mycosphaerellaceae</taxon>
        <taxon>Zasmidium</taxon>
    </lineage>
</organism>
<accession>A0ABR0E662</accession>
<dbReference type="PANTHER" id="PTHR47843:SF2">
    <property type="entry name" value="BTB DOMAIN-CONTAINING PROTEIN"/>
    <property type="match status" value="1"/>
</dbReference>
<dbReference type="PANTHER" id="PTHR47843">
    <property type="entry name" value="BTB DOMAIN-CONTAINING PROTEIN-RELATED"/>
    <property type="match status" value="1"/>
</dbReference>
<sequence length="268" mass="30138">MSIEMDPIITTLLVNKGPTQYLCRVPRALLCHYSKYFAAAYRRAWKESVEDRFVFDKDVDAEVLQRVLAWMYDGELGLGDSDDDWEDPLAAVHERDTWFSTMERSSGNPLAAMAEAASREQNAAEREQVRRNFEASENGRLCADEWIEDIATYPTVSSPSSPNEQSEQDVEASISPADSWIEDLAVHTPLPSTSSSDDDLAKLLEMYILADRFDIPLLRLQIEDELADGDFEPSVKVVRRAEERLPGGCGFLEWVGEVLRGEAEAVLV</sequence>